<comment type="subcellular location">
    <subcellularLocation>
        <location evidence="1 6">Nucleus</location>
    </subcellularLocation>
</comment>
<evidence type="ECO:0000259" key="8">
    <source>
        <dbReference type="Pfam" id="PF04042"/>
    </source>
</evidence>
<evidence type="ECO:0000256" key="3">
    <source>
        <dbReference type="ARBA" id="ARBA00018596"/>
    </source>
</evidence>
<name>A0A9Q3HWU4_9BASI</name>
<dbReference type="Pfam" id="PF04042">
    <property type="entry name" value="DNA_pol_E_B"/>
    <property type="match status" value="1"/>
</dbReference>
<accession>A0A9Q3HWU4</accession>
<feature type="compositionally biased region" description="Polar residues" evidence="7">
    <location>
        <begin position="75"/>
        <end position="100"/>
    </location>
</feature>
<dbReference type="AlphaFoldDB" id="A0A9Q3HWU4"/>
<dbReference type="Proteomes" id="UP000765509">
    <property type="component" value="Unassembled WGS sequence"/>
</dbReference>
<dbReference type="InterPro" id="IPR016722">
    <property type="entry name" value="DNA_pol_alpha_bsu"/>
</dbReference>
<dbReference type="InterPro" id="IPR007185">
    <property type="entry name" value="DNA_pol_a/d/e_bsu"/>
</dbReference>
<dbReference type="InterPro" id="IPR054300">
    <property type="entry name" value="OB_DPOA2"/>
</dbReference>
<reference evidence="10" key="1">
    <citation type="submission" date="2021-03" db="EMBL/GenBank/DDBJ databases">
        <title>Draft genome sequence of rust myrtle Austropuccinia psidii MF-1, a brazilian biotype.</title>
        <authorList>
            <person name="Quecine M.C."/>
            <person name="Pachon D.M.R."/>
            <person name="Bonatelli M.L."/>
            <person name="Correr F.H."/>
            <person name="Franceschini L.M."/>
            <person name="Leite T.F."/>
            <person name="Margarido G.R.A."/>
            <person name="Almeida C.A."/>
            <person name="Ferrarezi J.A."/>
            <person name="Labate C.A."/>
        </authorList>
    </citation>
    <scope>NUCLEOTIDE SEQUENCE</scope>
    <source>
        <strain evidence="10">MF-1</strain>
    </source>
</reference>
<evidence type="ECO:0000259" key="9">
    <source>
        <dbReference type="Pfam" id="PF22062"/>
    </source>
</evidence>
<gene>
    <name evidence="10" type="ORF">O181_058817</name>
</gene>
<dbReference type="Gene3D" id="3.60.21.60">
    <property type="match status" value="1"/>
</dbReference>
<comment type="caution">
    <text evidence="10">The sequence shown here is derived from an EMBL/GenBank/DDBJ whole genome shotgun (WGS) entry which is preliminary data.</text>
</comment>
<feature type="domain" description="DNA polymerase alpha/delta/epsilon subunit B" evidence="8">
    <location>
        <begin position="311"/>
        <end position="540"/>
    </location>
</feature>
<dbReference type="OrthoDB" id="336885at2759"/>
<evidence type="ECO:0000313" key="10">
    <source>
        <dbReference type="EMBL" id="MBW0519102.1"/>
    </source>
</evidence>
<keyword evidence="4 6" id="KW-0235">DNA replication</keyword>
<comment type="function">
    <text evidence="6">Accessory subunit of the DNA polymerase alpha complex (also known as the alpha DNA polymerase-primase complex) which plays an essential role in the initiation of DNA synthesis.</text>
</comment>
<keyword evidence="5 6" id="KW-0539">Nucleus</keyword>
<feature type="compositionally biased region" description="Polar residues" evidence="7">
    <location>
        <begin position="46"/>
        <end position="57"/>
    </location>
</feature>
<dbReference type="GO" id="GO:0005658">
    <property type="term" value="C:alpha DNA polymerase:primase complex"/>
    <property type="evidence" value="ECO:0007669"/>
    <property type="project" value="TreeGrafter"/>
</dbReference>
<dbReference type="Pfam" id="PF22062">
    <property type="entry name" value="OB_DPOA2"/>
    <property type="match status" value="1"/>
</dbReference>
<comment type="similarity">
    <text evidence="2 6">Belongs to the DNA polymerase alpha subunit B family.</text>
</comment>
<evidence type="ECO:0000256" key="6">
    <source>
        <dbReference type="PIRNR" id="PIRNR018300"/>
    </source>
</evidence>
<dbReference type="EMBL" id="AVOT02027124">
    <property type="protein sequence ID" value="MBW0519102.1"/>
    <property type="molecule type" value="Genomic_DNA"/>
</dbReference>
<dbReference type="PANTHER" id="PTHR23061">
    <property type="entry name" value="DNA POLYMERASE 2 ALPHA 70 KDA SUBUNIT"/>
    <property type="match status" value="1"/>
</dbReference>
<evidence type="ECO:0000313" key="11">
    <source>
        <dbReference type="Proteomes" id="UP000765509"/>
    </source>
</evidence>
<feature type="domain" description="DNA polymerase alpha subunit B OB" evidence="9">
    <location>
        <begin position="168"/>
        <end position="282"/>
    </location>
</feature>
<organism evidence="10 11">
    <name type="scientific">Austropuccinia psidii MF-1</name>
    <dbReference type="NCBI Taxonomy" id="1389203"/>
    <lineage>
        <taxon>Eukaryota</taxon>
        <taxon>Fungi</taxon>
        <taxon>Dikarya</taxon>
        <taxon>Basidiomycota</taxon>
        <taxon>Pucciniomycotina</taxon>
        <taxon>Pucciniomycetes</taxon>
        <taxon>Pucciniales</taxon>
        <taxon>Sphaerophragmiaceae</taxon>
        <taxon>Austropuccinia</taxon>
    </lineage>
</organism>
<dbReference type="PIRSF" id="PIRSF018300">
    <property type="entry name" value="DNA_pol_alph_2"/>
    <property type="match status" value="1"/>
</dbReference>
<proteinExistence type="inferred from homology"/>
<evidence type="ECO:0000256" key="2">
    <source>
        <dbReference type="ARBA" id="ARBA00007299"/>
    </source>
</evidence>
<dbReference type="PANTHER" id="PTHR23061:SF12">
    <property type="entry name" value="DNA POLYMERASE ALPHA SUBUNIT B"/>
    <property type="match status" value="1"/>
</dbReference>
<evidence type="ECO:0000256" key="7">
    <source>
        <dbReference type="SAM" id="MobiDB-lite"/>
    </source>
</evidence>
<keyword evidence="11" id="KW-1185">Reference proteome</keyword>
<dbReference type="GO" id="GO:0006270">
    <property type="term" value="P:DNA replication initiation"/>
    <property type="evidence" value="ECO:0007669"/>
    <property type="project" value="TreeGrafter"/>
</dbReference>
<feature type="region of interest" description="Disordered" evidence="7">
    <location>
        <begin position="41"/>
        <end position="100"/>
    </location>
</feature>
<evidence type="ECO:0000256" key="5">
    <source>
        <dbReference type="ARBA" id="ARBA00023242"/>
    </source>
</evidence>
<evidence type="ECO:0000256" key="4">
    <source>
        <dbReference type="ARBA" id="ARBA00022705"/>
    </source>
</evidence>
<protein>
    <recommendedName>
        <fullName evidence="3 6">DNA polymerase alpha subunit B</fullName>
    </recommendedName>
</protein>
<dbReference type="GO" id="GO:0003677">
    <property type="term" value="F:DNA binding"/>
    <property type="evidence" value="ECO:0007669"/>
    <property type="project" value="InterPro"/>
</dbReference>
<evidence type="ECO:0000256" key="1">
    <source>
        <dbReference type="ARBA" id="ARBA00004123"/>
    </source>
</evidence>
<sequence>MNPSSDPTLPGPSSVSIKKLSKQSFDELSFLTTPIKDSRKLAIPSSLRTNASSSTPLHSEKPDSHLNGPSPTPFSPASNINSLSRSKLGSNDSPSSQFKALSSSQLRSTFLNRLEPFKIIETLNRHLPLPSSPSSQPHLVPLKFDFNSFIPPEKFEYRYMFEKLSDRSDVLDHHLDQAALILADWYEIEHWSDPTLASQDDVWTVGRICTETQDSKLSDQACWLETSRMIGHGRRIRLQWHPQLKVHGVGSHEDGIGLFPGAILGLSGRNAGGTYFSVHEILAMPMAEPAMSSPQQLINYSSTDHFPLSLIVASGPFTWDQDLDFLPLRSLLNQLIKDKPDCLILLGPFIDINHPLIKSGDLDQFPTSIFQEKILAPLINFLDSSPHSKVILIPSPRDLLITHSVYPQARFDTKNPDLGLSKTPIVCLPNPTIFSINEIVIGINNVDVLMPLRKEEFFKAASIVSDDEPNASPDPNAKDIISRACRHVLRQRSFYPIFPSTLASGIDPVNLDVSHLDLLKHHSVCPDILIMPTNFTAFAKAIDSTVIVNPRHLCKGKGVGTYARFTIHPYDPQSLQNAMMETNDQDEKIEHFLFKRCRVDIVKI</sequence>